<dbReference type="InterPro" id="IPR032675">
    <property type="entry name" value="LRR_dom_sf"/>
</dbReference>
<dbReference type="InterPro" id="IPR011713">
    <property type="entry name" value="Leu-rich_rpt_3"/>
</dbReference>
<dbReference type="PANTHER" id="PTHR11017:SF333">
    <property type="entry name" value="ADP-RIBOSYL CYCLASE_CYCLIC ADP-RIBOSE HYDROLASE-RELATED"/>
    <property type="match status" value="1"/>
</dbReference>
<dbReference type="Pfam" id="PF07725">
    <property type="entry name" value="LRR_3"/>
    <property type="match status" value="1"/>
</dbReference>
<dbReference type="InterPro" id="IPR044974">
    <property type="entry name" value="Disease_R_plants"/>
</dbReference>
<sequence>MSNLQFLSFRGYGGNTLQVSRALNYLSRKLRLLHWSRFPMTCLPSTVNLEFLVELIMCESKLEKLWEGVKPLPSLKWMYLSRSVNLKELPDLSTATNLEELNLHDCSSLIKLPSFDRNATRIKILDMGGCSSLVEFPSFIGNAVYKTGGGPLTIKLNERPLTTSMRFKACILLVYKGDDDACYKENSTEVDLTYGNGMYGHAIFSPLPEHLYIFTVKPDVISSEHLFEFKLESDNMWEIGEWGIVQLSEPLPTSMRFKACILLVYKGDDEDDACYKDNSTGLNVMYRKGMYAHTIYSPLPEHLYIFTVKPDVTSSELLFEFKLESDDMWEIGDWGIVQLSEAPYEDALAKWFATRS</sequence>
<protein>
    <submittedName>
        <fullName evidence="3">Uncharacterized protein</fullName>
    </submittedName>
</protein>
<organism evidence="3 4">
    <name type="scientific">Thlaspi arvense</name>
    <name type="common">Field penny-cress</name>
    <dbReference type="NCBI Taxonomy" id="13288"/>
    <lineage>
        <taxon>Eukaryota</taxon>
        <taxon>Viridiplantae</taxon>
        <taxon>Streptophyta</taxon>
        <taxon>Embryophyta</taxon>
        <taxon>Tracheophyta</taxon>
        <taxon>Spermatophyta</taxon>
        <taxon>Magnoliopsida</taxon>
        <taxon>eudicotyledons</taxon>
        <taxon>Gunneridae</taxon>
        <taxon>Pentapetalae</taxon>
        <taxon>rosids</taxon>
        <taxon>malvids</taxon>
        <taxon>Brassicales</taxon>
        <taxon>Brassicaceae</taxon>
        <taxon>Thlaspideae</taxon>
        <taxon>Thlaspi</taxon>
    </lineage>
</organism>
<keyword evidence="1" id="KW-0433">Leucine-rich repeat</keyword>
<proteinExistence type="predicted"/>
<dbReference type="SUPFAM" id="SSF52058">
    <property type="entry name" value="L domain-like"/>
    <property type="match status" value="1"/>
</dbReference>
<dbReference type="Gene3D" id="3.80.10.10">
    <property type="entry name" value="Ribonuclease Inhibitor"/>
    <property type="match status" value="1"/>
</dbReference>
<dbReference type="Proteomes" id="UP000836841">
    <property type="component" value="Chromosome 6"/>
</dbReference>
<evidence type="ECO:0000313" key="3">
    <source>
        <dbReference type="EMBL" id="CAH2073084.1"/>
    </source>
</evidence>
<dbReference type="EMBL" id="OU466862">
    <property type="protein sequence ID" value="CAH2073084.1"/>
    <property type="molecule type" value="Genomic_DNA"/>
</dbReference>
<evidence type="ECO:0000313" key="4">
    <source>
        <dbReference type="Proteomes" id="UP000836841"/>
    </source>
</evidence>
<name>A0AAU9SUM4_THLAR</name>
<evidence type="ECO:0000256" key="1">
    <source>
        <dbReference type="ARBA" id="ARBA00022614"/>
    </source>
</evidence>
<reference evidence="3 4" key="1">
    <citation type="submission" date="2022-03" db="EMBL/GenBank/DDBJ databases">
        <authorList>
            <person name="Nunn A."/>
            <person name="Chopra R."/>
            <person name="Nunn A."/>
            <person name="Contreras Garrido A."/>
        </authorList>
    </citation>
    <scope>NUCLEOTIDE SEQUENCE [LARGE SCALE GENOMIC DNA]</scope>
</reference>
<keyword evidence="4" id="KW-1185">Reference proteome</keyword>
<dbReference type="AlphaFoldDB" id="A0AAU9SUM4"/>
<gene>
    <name evidence="3" type="ORF">TAV2_LOCUS20494</name>
</gene>
<accession>A0AAU9SUM4</accession>
<keyword evidence="2" id="KW-0677">Repeat</keyword>
<evidence type="ECO:0000256" key="2">
    <source>
        <dbReference type="ARBA" id="ARBA00022737"/>
    </source>
</evidence>
<dbReference type="GO" id="GO:0006952">
    <property type="term" value="P:defense response"/>
    <property type="evidence" value="ECO:0007669"/>
    <property type="project" value="InterPro"/>
</dbReference>
<dbReference type="PANTHER" id="PTHR11017">
    <property type="entry name" value="LEUCINE-RICH REPEAT-CONTAINING PROTEIN"/>
    <property type="match status" value="1"/>
</dbReference>